<dbReference type="Proteomes" id="UP000821866">
    <property type="component" value="Chromosome 1"/>
</dbReference>
<dbReference type="EMBL" id="JABSTU010000001">
    <property type="protein sequence ID" value="KAH8040114.1"/>
    <property type="molecule type" value="Genomic_DNA"/>
</dbReference>
<comment type="caution">
    <text evidence="4">The sequence shown here is derived from an EMBL/GenBank/DDBJ whole genome shotgun (WGS) entry which is preliminary data.</text>
</comment>
<accession>A0A9J6F065</accession>
<comment type="subcellular location">
    <subcellularLocation>
        <location evidence="1">Nucleus</location>
    </subcellularLocation>
</comment>
<evidence type="ECO:0000256" key="2">
    <source>
        <dbReference type="ARBA" id="ARBA00023125"/>
    </source>
</evidence>
<feature type="domain" description="HTH CENPB-type" evidence="3">
    <location>
        <begin position="19"/>
        <end position="78"/>
    </location>
</feature>
<dbReference type="Gene3D" id="1.10.10.60">
    <property type="entry name" value="Homeodomain-like"/>
    <property type="match status" value="1"/>
</dbReference>
<protein>
    <recommendedName>
        <fullName evidence="3">HTH CENPB-type domain-containing protein</fullName>
    </recommendedName>
</protein>
<dbReference type="InterPro" id="IPR006600">
    <property type="entry name" value="HTH_CenpB_DNA-bd_dom"/>
</dbReference>
<gene>
    <name evidence="4" type="ORF">HPB51_009370</name>
</gene>
<keyword evidence="2" id="KW-0238">DNA-binding</keyword>
<evidence type="ECO:0000259" key="3">
    <source>
        <dbReference type="Pfam" id="PF03221"/>
    </source>
</evidence>
<sequence>MGRQNFERNLRNGTDVFSERVDNALFEYLECERSAGHAASNQIISEEAIKIANSMQLGNFVASSDHMNCWQQRFGVAMLRATKVSQKMPKKLSEAPSAFQSFANSLRLRNGHILYNMSNMDQTMVRIDNPTNKTNNMVGESTIRIANTGCFWQGFTACLATCTTSHKLLAIIVARSQAEKFHLWPL</sequence>
<dbReference type="VEuPathDB" id="VectorBase:LOC119177311"/>
<dbReference type="InterPro" id="IPR009057">
    <property type="entry name" value="Homeodomain-like_sf"/>
</dbReference>
<dbReference type="Pfam" id="PF03221">
    <property type="entry name" value="HTH_Tnp_Tc5"/>
    <property type="match status" value="1"/>
</dbReference>
<organism evidence="4 5">
    <name type="scientific">Rhipicephalus microplus</name>
    <name type="common">Cattle tick</name>
    <name type="synonym">Boophilus microplus</name>
    <dbReference type="NCBI Taxonomy" id="6941"/>
    <lineage>
        <taxon>Eukaryota</taxon>
        <taxon>Metazoa</taxon>
        <taxon>Ecdysozoa</taxon>
        <taxon>Arthropoda</taxon>
        <taxon>Chelicerata</taxon>
        <taxon>Arachnida</taxon>
        <taxon>Acari</taxon>
        <taxon>Parasitiformes</taxon>
        <taxon>Ixodida</taxon>
        <taxon>Ixodoidea</taxon>
        <taxon>Ixodidae</taxon>
        <taxon>Rhipicephalinae</taxon>
        <taxon>Rhipicephalus</taxon>
        <taxon>Boophilus</taxon>
    </lineage>
</organism>
<proteinExistence type="predicted"/>
<evidence type="ECO:0000256" key="1">
    <source>
        <dbReference type="ARBA" id="ARBA00004123"/>
    </source>
</evidence>
<reference evidence="4" key="1">
    <citation type="journal article" date="2020" name="Cell">
        <title>Large-Scale Comparative Analyses of Tick Genomes Elucidate Their Genetic Diversity and Vector Capacities.</title>
        <authorList>
            <consortium name="Tick Genome and Microbiome Consortium (TIGMIC)"/>
            <person name="Jia N."/>
            <person name="Wang J."/>
            <person name="Shi W."/>
            <person name="Du L."/>
            <person name="Sun Y."/>
            <person name="Zhan W."/>
            <person name="Jiang J.F."/>
            <person name="Wang Q."/>
            <person name="Zhang B."/>
            <person name="Ji P."/>
            <person name="Bell-Sakyi L."/>
            <person name="Cui X.M."/>
            <person name="Yuan T.T."/>
            <person name="Jiang B.G."/>
            <person name="Yang W.F."/>
            <person name="Lam T.T."/>
            <person name="Chang Q.C."/>
            <person name="Ding S.J."/>
            <person name="Wang X.J."/>
            <person name="Zhu J.G."/>
            <person name="Ruan X.D."/>
            <person name="Zhao L."/>
            <person name="Wei J.T."/>
            <person name="Ye R.Z."/>
            <person name="Que T.C."/>
            <person name="Du C.H."/>
            <person name="Zhou Y.H."/>
            <person name="Cheng J.X."/>
            <person name="Dai P.F."/>
            <person name="Guo W.B."/>
            <person name="Han X.H."/>
            <person name="Huang E.J."/>
            <person name="Li L.F."/>
            <person name="Wei W."/>
            <person name="Gao Y.C."/>
            <person name="Liu J.Z."/>
            <person name="Shao H.Z."/>
            <person name="Wang X."/>
            <person name="Wang C.C."/>
            <person name="Yang T.C."/>
            <person name="Huo Q.B."/>
            <person name="Li W."/>
            <person name="Chen H.Y."/>
            <person name="Chen S.E."/>
            <person name="Zhou L.G."/>
            <person name="Ni X.B."/>
            <person name="Tian J.H."/>
            <person name="Sheng Y."/>
            <person name="Liu T."/>
            <person name="Pan Y.S."/>
            <person name="Xia L.Y."/>
            <person name="Li J."/>
            <person name="Zhao F."/>
            <person name="Cao W.C."/>
        </authorList>
    </citation>
    <scope>NUCLEOTIDE SEQUENCE</scope>
    <source>
        <strain evidence="4">Rmic-2018</strain>
    </source>
</reference>
<keyword evidence="5" id="KW-1185">Reference proteome</keyword>
<dbReference type="SUPFAM" id="SSF46689">
    <property type="entry name" value="Homeodomain-like"/>
    <property type="match status" value="1"/>
</dbReference>
<name>A0A9J6F065_RHIMP</name>
<dbReference type="GO" id="GO:0003677">
    <property type="term" value="F:DNA binding"/>
    <property type="evidence" value="ECO:0007669"/>
    <property type="project" value="UniProtKB-KW"/>
</dbReference>
<evidence type="ECO:0000313" key="4">
    <source>
        <dbReference type="EMBL" id="KAH8040114.1"/>
    </source>
</evidence>
<dbReference type="AlphaFoldDB" id="A0A9J6F065"/>
<dbReference type="GO" id="GO:0005634">
    <property type="term" value="C:nucleus"/>
    <property type="evidence" value="ECO:0007669"/>
    <property type="project" value="UniProtKB-SubCell"/>
</dbReference>
<evidence type="ECO:0000313" key="5">
    <source>
        <dbReference type="Proteomes" id="UP000821866"/>
    </source>
</evidence>
<reference evidence="4" key="2">
    <citation type="submission" date="2021-09" db="EMBL/GenBank/DDBJ databases">
        <authorList>
            <person name="Jia N."/>
            <person name="Wang J."/>
            <person name="Shi W."/>
            <person name="Du L."/>
            <person name="Sun Y."/>
            <person name="Zhan W."/>
            <person name="Jiang J."/>
            <person name="Wang Q."/>
            <person name="Zhang B."/>
            <person name="Ji P."/>
            <person name="Sakyi L.B."/>
            <person name="Cui X."/>
            <person name="Yuan T."/>
            <person name="Jiang B."/>
            <person name="Yang W."/>
            <person name="Lam T.T.-Y."/>
            <person name="Chang Q."/>
            <person name="Ding S."/>
            <person name="Wang X."/>
            <person name="Zhu J."/>
            <person name="Ruan X."/>
            <person name="Zhao L."/>
            <person name="Wei J."/>
            <person name="Que T."/>
            <person name="Du C."/>
            <person name="Cheng J."/>
            <person name="Dai P."/>
            <person name="Han X."/>
            <person name="Huang E."/>
            <person name="Gao Y."/>
            <person name="Liu J."/>
            <person name="Shao H."/>
            <person name="Ye R."/>
            <person name="Li L."/>
            <person name="Wei W."/>
            <person name="Wang X."/>
            <person name="Wang C."/>
            <person name="Huo Q."/>
            <person name="Li W."/>
            <person name="Guo W."/>
            <person name="Chen H."/>
            <person name="Chen S."/>
            <person name="Zhou L."/>
            <person name="Zhou L."/>
            <person name="Ni X."/>
            <person name="Tian J."/>
            <person name="Zhou Y."/>
            <person name="Sheng Y."/>
            <person name="Liu T."/>
            <person name="Pan Y."/>
            <person name="Xia L."/>
            <person name="Li J."/>
            <person name="Zhao F."/>
            <person name="Cao W."/>
        </authorList>
    </citation>
    <scope>NUCLEOTIDE SEQUENCE</scope>
    <source>
        <strain evidence="4">Rmic-2018</strain>
        <tissue evidence="4">Larvae</tissue>
    </source>
</reference>